<dbReference type="EMBL" id="DS028123">
    <property type="protein sequence ID" value="EEY68396.1"/>
    <property type="molecule type" value="Genomic_DNA"/>
</dbReference>
<organism evidence="2 3">
    <name type="scientific">Phytophthora infestans (strain T30-4)</name>
    <name type="common">Potato late blight agent</name>
    <dbReference type="NCBI Taxonomy" id="403677"/>
    <lineage>
        <taxon>Eukaryota</taxon>
        <taxon>Sar</taxon>
        <taxon>Stramenopiles</taxon>
        <taxon>Oomycota</taxon>
        <taxon>Peronosporomycetes</taxon>
        <taxon>Peronosporales</taxon>
        <taxon>Peronosporaceae</taxon>
        <taxon>Phytophthora</taxon>
    </lineage>
</organism>
<evidence type="ECO:0000256" key="1">
    <source>
        <dbReference type="SAM" id="MobiDB-lite"/>
    </source>
</evidence>
<feature type="region of interest" description="Disordered" evidence="1">
    <location>
        <begin position="169"/>
        <end position="192"/>
    </location>
</feature>
<evidence type="ECO:0000313" key="3">
    <source>
        <dbReference type="Proteomes" id="UP000006643"/>
    </source>
</evidence>
<gene>
    <name evidence="2" type="ORF">PITG_04852</name>
</gene>
<dbReference type="KEGG" id="pif:PITG_04852"/>
<keyword evidence="3" id="KW-1185">Reference proteome</keyword>
<dbReference type="AlphaFoldDB" id="D0N267"/>
<reference evidence="3" key="1">
    <citation type="journal article" date="2009" name="Nature">
        <title>Genome sequence and analysis of the Irish potato famine pathogen Phytophthora infestans.</title>
        <authorList>
            <consortium name="The Broad Institute Genome Sequencing Platform"/>
            <person name="Haas B.J."/>
            <person name="Kamoun S."/>
            <person name="Zody M.C."/>
            <person name="Jiang R.H."/>
            <person name="Handsaker R.E."/>
            <person name="Cano L.M."/>
            <person name="Grabherr M."/>
            <person name="Kodira C.D."/>
            <person name="Raffaele S."/>
            <person name="Torto-Alalibo T."/>
            <person name="Bozkurt T.O."/>
            <person name="Ah-Fong A.M."/>
            <person name="Alvarado L."/>
            <person name="Anderson V.L."/>
            <person name="Armstrong M.R."/>
            <person name="Avrova A."/>
            <person name="Baxter L."/>
            <person name="Beynon J."/>
            <person name="Boevink P.C."/>
            <person name="Bollmann S.R."/>
            <person name="Bos J.I."/>
            <person name="Bulone V."/>
            <person name="Cai G."/>
            <person name="Cakir C."/>
            <person name="Carrington J.C."/>
            <person name="Chawner M."/>
            <person name="Conti L."/>
            <person name="Costanzo S."/>
            <person name="Ewan R."/>
            <person name="Fahlgren N."/>
            <person name="Fischbach M.A."/>
            <person name="Fugelstad J."/>
            <person name="Gilroy E.M."/>
            <person name="Gnerre S."/>
            <person name="Green P.J."/>
            <person name="Grenville-Briggs L.J."/>
            <person name="Griffith J."/>
            <person name="Grunwald N.J."/>
            <person name="Horn K."/>
            <person name="Horner N.R."/>
            <person name="Hu C.H."/>
            <person name="Huitema E."/>
            <person name="Jeong D.H."/>
            <person name="Jones A.M."/>
            <person name="Jones J.D."/>
            <person name="Jones R.W."/>
            <person name="Karlsson E.K."/>
            <person name="Kunjeti S.G."/>
            <person name="Lamour K."/>
            <person name="Liu Z."/>
            <person name="Ma L."/>
            <person name="Maclean D."/>
            <person name="Chibucos M.C."/>
            <person name="McDonald H."/>
            <person name="McWalters J."/>
            <person name="Meijer H.J."/>
            <person name="Morgan W."/>
            <person name="Morris P.F."/>
            <person name="Munro C.A."/>
            <person name="O'Neill K."/>
            <person name="Ospina-Giraldo M."/>
            <person name="Pinzon A."/>
            <person name="Pritchard L."/>
            <person name="Ramsahoye B."/>
            <person name="Ren Q."/>
            <person name="Restrepo S."/>
            <person name="Roy S."/>
            <person name="Sadanandom A."/>
            <person name="Savidor A."/>
            <person name="Schornack S."/>
            <person name="Schwartz D.C."/>
            <person name="Schumann U.D."/>
            <person name="Schwessinger B."/>
            <person name="Seyer L."/>
            <person name="Sharpe T."/>
            <person name="Silvar C."/>
            <person name="Song J."/>
            <person name="Studholme D.J."/>
            <person name="Sykes S."/>
            <person name="Thines M."/>
            <person name="van de Vondervoort P.J."/>
            <person name="Phuntumart V."/>
            <person name="Wawra S."/>
            <person name="Weide R."/>
            <person name="Win J."/>
            <person name="Young C."/>
            <person name="Zhou S."/>
            <person name="Fry W."/>
            <person name="Meyers B.C."/>
            <person name="van West P."/>
            <person name="Ristaino J."/>
            <person name="Govers F."/>
            <person name="Birch P.R."/>
            <person name="Whisson S.C."/>
            <person name="Judelson H.S."/>
            <person name="Nusbaum C."/>
        </authorList>
    </citation>
    <scope>NUCLEOTIDE SEQUENCE [LARGE SCALE GENOMIC DNA]</scope>
    <source>
        <strain evidence="3">T30-4</strain>
    </source>
</reference>
<dbReference type="Proteomes" id="UP000006643">
    <property type="component" value="Unassembled WGS sequence"/>
</dbReference>
<proteinExistence type="predicted"/>
<dbReference type="HOGENOM" id="CLU_740745_0_0_1"/>
<dbReference type="OrthoDB" id="146061at2759"/>
<accession>D0N267</accession>
<dbReference type="VEuPathDB" id="FungiDB:PITG_04852"/>
<sequence>MTLSYRCKIKLKAFKDRLSFFSLCIETSDFFGFFEELDKSPQLFWLGGPPSRSSSDTRKDDGAPLSKTRYPDRIDSYGYRTVRAFLEQTEAILLHVQPHFRPCPEPPPSGGRPRWPDVRDGTTTGDGRATTVPCSVERLESVRSRASRSMCFTPENHGFVDKALFNTSQNASRMERGSTPRRPRASKSMASSRNDWNHARSVAYAMWKTVAACAFDALEILGERYLHAGRQSHGMGLSTPKYAWARIGLTLLIPIAVLNEYEPRFGIVGKLCVKWGEAYHHILCVLSPDAVQLVWTSSCRYTRGYAEASFHTCWGRTARDPRRSLVPPSTPASRQTEQLIFASSSSVSKLSFNNNSNNCNSSFNSSSFRSSGSN</sequence>
<dbReference type="GeneID" id="9478759"/>
<protein>
    <submittedName>
        <fullName evidence="2">Uncharacterized protein</fullName>
    </submittedName>
</protein>
<feature type="region of interest" description="Disordered" evidence="1">
    <location>
        <begin position="48"/>
        <end position="69"/>
    </location>
</feature>
<name>D0N267_PHYIT</name>
<feature type="compositionally biased region" description="Low complexity" evidence="1">
    <location>
        <begin position="121"/>
        <end position="130"/>
    </location>
</feature>
<evidence type="ECO:0000313" key="2">
    <source>
        <dbReference type="EMBL" id="EEY68396.1"/>
    </source>
</evidence>
<dbReference type="RefSeq" id="XP_002905555.1">
    <property type="nucleotide sequence ID" value="XM_002905509.1"/>
</dbReference>
<dbReference type="InParanoid" id="D0N267"/>
<feature type="region of interest" description="Disordered" evidence="1">
    <location>
        <begin position="103"/>
        <end position="130"/>
    </location>
</feature>